<feature type="transmembrane region" description="Helical" evidence="1">
    <location>
        <begin position="34"/>
        <end position="54"/>
    </location>
</feature>
<gene>
    <name evidence="2" type="ORF">BACCIP111899_01418</name>
</gene>
<protein>
    <recommendedName>
        <fullName evidence="4">Sugar ABC transporter ATP-binding protein</fullName>
    </recommendedName>
</protein>
<comment type="caution">
    <text evidence="2">The sequence shown here is derived from an EMBL/GenBank/DDBJ whole genome shotgun (WGS) entry which is preliminary data.</text>
</comment>
<evidence type="ECO:0008006" key="4">
    <source>
        <dbReference type="Google" id="ProtNLM"/>
    </source>
</evidence>
<evidence type="ECO:0000313" key="3">
    <source>
        <dbReference type="Proteomes" id="UP000789423"/>
    </source>
</evidence>
<keyword evidence="1" id="KW-0812">Transmembrane</keyword>
<accession>A0ABM8Y925</accession>
<name>A0ABM8Y925_9BACI</name>
<reference evidence="2 3" key="1">
    <citation type="submission" date="2021-10" db="EMBL/GenBank/DDBJ databases">
        <authorList>
            <person name="Criscuolo A."/>
        </authorList>
    </citation>
    <scope>NUCLEOTIDE SEQUENCE [LARGE SCALE GENOMIC DNA]</scope>
    <source>
        <strain evidence="3">CIP 111899</strain>
    </source>
</reference>
<dbReference type="EMBL" id="CAKJTI010000005">
    <property type="protein sequence ID" value="CAG9612245.1"/>
    <property type="molecule type" value="Genomic_DNA"/>
</dbReference>
<dbReference type="Proteomes" id="UP000789423">
    <property type="component" value="Unassembled WGS sequence"/>
</dbReference>
<feature type="transmembrane region" description="Helical" evidence="1">
    <location>
        <begin position="66"/>
        <end position="84"/>
    </location>
</feature>
<keyword evidence="3" id="KW-1185">Reference proteome</keyword>
<keyword evidence="1" id="KW-0472">Membrane</keyword>
<sequence>MEKEFKNEIIIIKCKKKEIKIGIHEHHARNGRRLFIVSIFIFVVAVIAFILDYIRTPYFQWNKDTMTFVSMIIMAFFFMIYSFVERERAKKIGATIRIEGKSPLLHQQRFVVRREVSIINTVTYFSMDGNTMGALREEYETELQKVWKIFVSFFLKSLSEKRFVLYNELGEEMLIVRQRAGMHLSYTFHDLAGDKICELKQTLNLKKLEWLLRSEHDEEIGEITGDLYANIQKGCWKDGSYIEIKEDAIPVEAIEYFSASGGSLVNLSIVEHAKYEKALYYAVAAILTLKNR</sequence>
<evidence type="ECO:0000313" key="2">
    <source>
        <dbReference type="EMBL" id="CAG9612245.1"/>
    </source>
</evidence>
<keyword evidence="1" id="KW-1133">Transmembrane helix</keyword>
<evidence type="ECO:0000256" key="1">
    <source>
        <dbReference type="SAM" id="Phobius"/>
    </source>
</evidence>
<organism evidence="2 3">
    <name type="scientific">Bacillus rhizoplanae</name>
    <dbReference type="NCBI Taxonomy" id="2880966"/>
    <lineage>
        <taxon>Bacteria</taxon>
        <taxon>Bacillati</taxon>
        <taxon>Bacillota</taxon>
        <taxon>Bacilli</taxon>
        <taxon>Bacillales</taxon>
        <taxon>Bacillaceae</taxon>
        <taxon>Bacillus</taxon>
    </lineage>
</organism>
<proteinExistence type="predicted"/>